<dbReference type="RefSeq" id="WP_286527360.1">
    <property type="nucleotide sequence ID" value="NZ_JAUJZH010000013.1"/>
</dbReference>
<evidence type="ECO:0000313" key="7">
    <source>
        <dbReference type="Proteomes" id="UP001169027"/>
    </source>
</evidence>
<evidence type="ECO:0000256" key="3">
    <source>
        <dbReference type="ARBA" id="ARBA00023163"/>
    </source>
</evidence>
<reference evidence="6" key="1">
    <citation type="submission" date="2023-06" db="EMBL/GenBank/DDBJ databases">
        <authorList>
            <person name="Jiang Y."/>
            <person name="Liu Q."/>
        </authorList>
    </citation>
    <scope>NUCLEOTIDE SEQUENCE</scope>
    <source>
        <strain evidence="6">CGMCC 1.12090</strain>
    </source>
</reference>
<dbReference type="InterPro" id="IPR029016">
    <property type="entry name" value="GAF-like_dom_sf"/>
</dbReference>
<dbReference type="PANTHER" id="PTHR30136:SF24">
    <property type="entry name" value="HTH-TYPE TRANSCRIPTIONAL REPRESSOR ALLR"/>
    <property type="match status" value="1"/>
</dbReference>
<sequence length="257" mass="28380">MNERRTPVAEKSTSSLGRMLDVLDLFDDNRLTRTAEDIATELEVSLPTGYRYVRMLVEAGLLQRVENSHYTLGPRIILLDHYIRKADPVLREGIPVMRELVQQTGFDCVSSGLFGTQLLDTHREAGSTPAALAYGRGRPRPLFQGAAPKVIVASFAPAPLHKLFDARHAEIVRCGLPSEWSDFRRYYAAIRKAGHYLSVGELEPQLAALAAPIEKSEGGVWGAISLVLDTARLAIVDTDRLAHLVKDAARRIGDRLA</sequence>
<evidence type="ECO:0000259" key="4">
    <source>
        <dbReference type="PROSITE" id="PS51077"/>
    </source>
</evidence>
<keyword evidence="3" id="KW-0804">Transcription</keyword>
<dbReference type="Gene3D" id="1.10.10.10">
    <property type="entry name" value="Winged helix-like DNA-binding domain superfamily/Winged helix DNA-binding domain"/>
    <property type="match status" value="1"/>
</dbReference>
<accession>A0ABT8S6E0</accession>
<dbReference type="SMART" id="SM00346">
    <property type="entry name" value="HTH_ICLR"/>
    <property type="match status" value="1"/>
</dbReference>
<dbReference type="InterPro" id="IPR005471">
    <property type="entry name" value="Tscrpt_reg_IclR_N"/>
</dbReference>
<dbReference type="PROSITE" id="PS51077">
    <property type="entry name" value="HTH_ICLR"/>
    <property type="match status" value="1"/>
</dbReference>
<name>A0ABT8S6E0_9BURK</name>
<dbReference type="Gene3D" id="3.30.450.40">
    <property type="match status" value="1"/>
</dbReference>
<evidence type="ECO:0000313" key="6">
    <source>
        <dbReference type="EMBL" id="MDO1534315.1"/>
    </source>
</evidence>
<dbReference type="InterPro" id="IPR036390">
    <property type="entry name" value="WH_DNA-bd_sf"/>
</dbReference>
<proteinExistence type="predicted"/>
<feature type="domain" description="IclR-ED" evidence="5">
    <location>
        <begin position="75"/>
        <end position="257"/>
    </location>
</feature>
<dbReference type="InterPro" id="IPR050707">
    <property type="entry name" value="HTH_MetabolicPath_Reg"/>
</dbReference>
<dbReference type="EMBL" id="JAUKVY010000013">
    <property type="protein sequence ID" value="MDO1534315.1"/>
    <property type="molecule type" value="Genomic_DNA"/>
</dbReference>
<dbReference type="InterPro" id="IPR036388">
    <property type="entry name" value="WH-like_DNA-bd_sf"/>
</dbReference>
<dbReference type="InterPro" id="IPR014757">
    <property type="entry name" value="Tscrpt_reg_IclR_C"/>
</dbReference>
<dbReference type="Proteomes" id="UP001169027">
    <property type="component" value="Unassembled WGS sequence"/>
</dbReference>
<evidence type="ECO:0000256" key="2">
    <source>
        <dbReference type="ARBA" id="ARBA00023125"/>
    </source>
</evidence>
<dbReference type="SUPFAM" id="SSF46785">
    <property type="entry name" value="Winged helix' DNA-binding domain"/>
    <property type="match status" value="1"/>
</dbReference>
<dbReference type="PROSITE" id="PS51078">
    <property type="entry name" value="ICLR_ED"/>
    <property type="match status" value="1"/>
</dbReference>
<dbReference type="PANTHER" id="PTHR30136">
    <property type="entry name" value="HELIX-TURN-HELIX TRANSCRIPTIONAL REGULATOR, ICLR FAMILY"/>
    <property type="match status" value="1"/>
</dbReference>
<dbReference type="SUPFAM" id="SSF55781">
    <property type="entry name" value="GAF domain-like"/>
    <property type="match status" value="1"/>
</dbReference>
<organism evidence="6 7">
    <name type="scientific">Variovorax ginsengisoli</name>
    <dbReference type="NCBI Taxonomy" id="363844"/>
    <lineage>
        <taxon>Bacteria</taxon>
        <taxon>Pseudomonadati</taxon>
        <taxon>Pseudomonadota</taxon>
        <taxon>Betaproteobacteria</taxon>
        <taxon>Burkholderiales</taxon>
        <taxon>Comamonadaceae</taxon>
        <taxon>Variovorax</taxon>
    </lineage>
</organism>
<keyword evidence="1" id="KW-0805">Transcription regulation</keyword>
<evidence type="ECO:0000256" key="1">
    <source>
        <dbReference type="ARBA" id="ARBA00023015"/>
    </source>
</evidence>
<feature type="domain" description="HTH iclR-type" evidence="4">
    <location>
        <begin position="13"/>
        <end position="74"/>
    </location>
</feature>
<comment type="caution">
    <text evidence="6">The sequence shown here is derived from an EMBL/GenBank/DDBJ whole genome shotgun (WGS) entry which is preliminary data.</text>
</comment>
<gene>
    <name evidence="6" type="ORF">Q2T77_18660</name>
</gene>
<dbReference type="Pfam" id="PF09339">
    <property type="entry name" value="HTH_IclR"/>
    <property type="match status" value="1"/>
</dbReference>
<evidence type="ECO:0000259" key="5">
    <source>
        <dbReference type="PROSITE" id="PS51078"/>
    </source>
</evidence>
<keyword evidence="7" id="KW-1185">Reference proteome</keyword>
<keyword evidence="2" id="KW-0238">DNA-binding</keyword>
<dbReference type="Pfam" id="PF01614">
    <property type="entry name" value="IclR_C"/>
    <property type="match status" value="1"/>
</dbReference>
<protein>
    <submittedName>
        <fullName evidence="6">IclR family transcriptional regulator C-terminal domain-containing protein</fullName>
    </submittedName>
</protein>